<dbReference type="SUPFAM" id="SSF46785">
    <property type="entry name" value="Winged helix' DNA-binding domain"/>
    <property type="match status" value="1"/>
</dbReference>
<dbReference type="OrthoDB" id="4745720at2"/>
<dbReference type="InterPro" id="IPR001845">
    <property type="entry name" value="HTH_ArsR_DNA-bd_dom"/>
</dbReference>
<dbReference type="InterPro" id="IPR051011">
    <property type="entry name" value="Metal_resp_trans_reg"/>
</dbReference>
<keyword evidence="3" id="KW-0804">Transcription</keyword>
<dbReference type="GO" id="GO:0003677">
    <property type="term" value="F:DNA binding"/>
    <property type="evidence" value="ECO:0007669"/>
    <property type="project" value="UniProtKB-KW"/>
</dbReference>
<dbReference type="EMBL" id="WEGK01000014">
    <property type="protein sequence ID" value="MQY22626.1"/>
    <property type="molecule type" value="Genomic_DNA"/>
</dbReference>
<evidence type="ECO:0000313" key="6">
    <source>
        <dbReference type="Proteomes" id="UP000438448"/>
    </source>
</evidence>
<evidence type="ECO:0000256" key="2">
    <source>
        <dbReference type="ARBA" id="ARBA00023125"/>
    </source>
</evidence>
<feature type="domain" description="HTH arsR-type" evidence="4">
    <location>
        <begin position="244"/>
        <end position="316"/>
    </location>
</feature>
<sequence length="328" mass="35671">MLRIHFTVADLARTRFLPDPAPLLETKFALLALCTRTRAPWGDRWRREAVAALPPSAGPLVEVITQFGGNLSPSATGADLAEQLDELREIRASPERTQAEMESWYGAGTGRTPGFMSGPVAEPQEGRLFCRAVESAYAAIVRPYWADIRVHYRIELAHQTRLMAQCGIGATVEGLIDGSRWRGECLEIDVPYQRTVRLRGRGLVLIPAVFWTGPPLVGELLDEPVLLTYTPRTMAPIRTSDDSDTLAAILGGTRAAVLRLLAEPHTTTDIARGLDIGLASASEHAAALRAARLIDSRRDGRAVVHRATALGVDLIEVNAPYAATWAAL</sequence>
<accession>A0A7K0DA26</accession>
<keyword evidence="6" id="KW-1185">Reference proteome</keyword>
<gene>
    <name evidence="5" type="ORF">NRB20_57440</name>
</gene>
<dbReference type="RefSeq" id="WP_153414385.1">
    <property type="nucleotide sequence ID" value="NZ_WEGK01000014.1"/>
</dbReference>
<dbReference type="AlphaFoldDB" id="A0A7K0DA26"/>
<protein>
    <recommendedName>
        <fullName evidence="4">HTH arsR-type domain-containing protein</fullName>
    </recommendedName>
</protein>
<dbReference type="InterPro" id="IPR036390">
    <property type="entry name" value="WH_DNA-bd_sf"/>
</dbReference>
<evidence type="ECO:0000313" key="5">
    <source>
        <dbReference type="EMBL" id="MQY22626.1"/>
    </source>
</evidence>
<dbReference type="InterPro" id="IPR036388">
    <property type="entry name" value="WH-like_DNA-bd_sf"/>
</dbReference>
<keyword evidence="1" id="KW-0805">Transcription regulation</keyword>
<comment type="caution">
    <text evidence="5">The sequence shown here is derived from an EMBL/GenBank/DDBJ whole genome shotgun (WGS) entry which is preliminary data.</text>
</comment>
<name>A0A7K0DA26_9NOCA</name>
<dbReference type="PANTHER" id="PTHR43132">
    <property type="entry name" value="ARSENICAL RESISTANCE OPERON REPRESSOR ARSR-RELATED"/>
    <property type="match status" value="1"/>
</dbReference>
<evidence type="ECO:0000259" key="4">
    <source>
        <dbReference type="SMART" id="SM00418"/>
    </source>
</evidence>
<dbReference type="Gene3D" id="1.10.10.10">
    <property type="entry name" value="Winged helix-like DNA-binding domain superfamily/Winged helix DNA-binding domain"/>
    <property type="match status" value="1"/>
</dbReference>
<dbReference type="Pfam" id="PF12840">
    <property type="entry name" value="HTH_20"/>
    <property type="match status" value="1"/>
</dbReference>
<dbReference type="SMART" id="SM00418">
    <property type="entry name" value="HTH_ARSR"/>
    <property type="match status" value="1"/>
</dbReference>
<dbReference type="GO" id="GO:0003700">
    <property type="term" value="F:DNA-binding transcription factor activity"/>
    <property type="evidence" value="ECO:0007669"/>
    <property type="project" value="InterPro"/>
</dbReference>
<reference evidence="5 6" key="1">
    <citation type="submission" date="2019-10" db="EMBL/GenBank/DDBJ databases">
        <title>Nocardia macrotermitis sp. nov. and Nocardia aurantia sp. nov., isolated from the gut of fungus growing-termite Macrotermes natalensis.</title>
        <authorList>
            <person name="Benndorf R."/>
            <person name="Schwitalla J."/>
            <person name="Martin K."/>
            <person name="De Beer W."/>
            <person name="Kaster A.-K."/>
            <person name="Vollmers J."/>
            <person name="Poulsen M."/>
            <person name="Beemelmanns C."/>
        </authorList>
    </citation>
    <scope>NUCLEOTIDE SEQUENCE [LARGE SCALE GENOMIC DNA]</scope>
    <source>
        <strain evidence="5 6">RB20</strain>
    </source>
</reference>
<proteinExistence type="predicted"/>
<keyword evidence="2" id="KW-0238">DNA-binding</keyword>
<evidence type="ECO:0000256" key="3">
    <source>
        <dbReference type="ARBA" id="ARBA00023163"/>
    </source>
</evidence>
<evidence type="ECO:0000256" key="1">
    <source>
        <dbReference type="ARBA" id="ARBA00023015"/>
    </source>
</evidence>
<dbReference type="PANTHER" id="PTHR43132:SF8">
    <property type="entry name" value="HTH-TYPE TRANSCRIPTIONAL REGULATOR KMTR"/>
    <property type="match status" value="1"/>
</dbReference>
<organism evidence="5 6">
    <name type="scientific">Nocardia macrotermitis</name>
    <dbReference type="NCBI Taxonomy" id="2585198"/>
    <lineage>
        <taxon>Bacteria</taxon>
        <taxon>Bacillati</taxon>
        <taxon>Actinomycetota</taxon>
        <taxon>Actinomycetes</taxon>
        <taxon>Mycobacteriales</taxon>
        <taxon>Nocardiaceae</taxon>
        <taxon>Nocardia</taxon>
    </lineage>
</organism>
<dbReference type="Proteomes" id="UP000438448">
    <property type="component" value="Unassembled WGS sequence"/>
</dbReference>